<organism evidence="2 3">
    <name type="scientific">Pseudomonas fluorescens</name>
    <dbReference type="NCBI Taxonomy" id="294"/>
    <lineage>
        <taxon>Bacteria</taxon>
        <taxon>Pseudomonadati</taxon>
        <taxon>Pseudomonadota</taxon>
        <taxon>Gammaproteobacteria</taxon>
        <taxon>Pseudomonadales</taxon>
        <taxon>Pseudomonadaceae</taxon>
        <taxon>Pseudomonas</taxon>
    </lineage>
</organism>
<evidence type="ECO:0000313" key="2">
    <source>
        <dbReference type="EMBL" id="KZN20782.1"/>
    </source>
</evidence>
<sequence length="71" mass="8275">MNKIDKALDVFWIGYVLTSAIWIKAVFHAAARDYYVWKLRSLRGQTRKEVEVSYRAMWHATCAQVALANNK</sequence>
<evidence type="ECO:0000256" key="1">
    <source>
        <dbReference type="SAM" id="Phobius"/>
    </source>
</evidence>
<protein>
    <submittedName>
        <fullName evidence="2">Uncharacterized protein</fullName>
    </submittedName>
</protein>
<feature type="transmembrane region" description="Helical" evidence="1">
    <location>
        <begin position="12"/>
        <end position="31"/>
    </location>
</feature>
<dbReference type="AlphaFoldDB" id="A0A161ZFY2"/>
<name>A0A161ZFY2_PSEFL</name>
<evidence type="ECO:0000313" key="3">
    <source>
        <dbReference type="Proteomes" id="UP000076489"/>
    </source>
</evidence>
<comment type="caution">
    <text evidence="2">The sequence shown here is derived from an EMBL/GenBank/DDBJ whole genome shotgun (WGS) entry which is preliminary data.</text>
</comment>
<keyword evidence="1" id="KW-0472">Membrane</keyword>
<accession>A0A161ZFY2</accession>
<dbReference type="EMBL" id="LUKJ01000002">
    <property type="protein sequence ID" value="KZN20782.1"/>
    <property type="molecule type" value="Genomic_DNA"/>
</dbReference>
<reference evidence="2 3" key="2">
    <citation type="journal article" date="2018" name="Nature">
        <title>Mutant phenotypes for thousands of bacterial genes of unknown function.</title>
        <authorList>
            <person name="Price M.N."/>
            <person name="Wetmore K.M."/>
            <person name="Waters R.J."/>
            <person name="Callaghan M."/>
            <person name="Ray J."/>
            <person name="Liu H."/>
            <person name="Kuehl J.V."/>
            <person name="Melnyk R.A."/>
            <person name="Lamson J.S."/>
            <person name="Suh Y."/>
            <person name="Carlson H.K."/>
            <person name="Esquivel Z."/>
            <person name="Sadeeshkumar H."/>
            <person name="Chakraborty R."/>
            <person name="Zane G.M."/>
            <person name="Rubin B.E."/>
            <person name="Wall J.D."/>
            <person name="Visel A."/>
            <person name="Bristow J."/>
            <person name="Blow M.J."/>
            <person name="Arkin A.P."/>
            <person name="Deutschbauer A.M."/>
        </authorList>
    </citation>
    <scope>NUCLEOTIDE SEQUENCE [LARGE SCALE GENOMIC DNA]</scope>
    <source>
        <strain evidence="2 3">FW300-N1B4</strain>
    </source>
</reference>
<proteinExistence type="predicted"/>
<reference evidence="3" key="1">
    <citation type="submission" date="2016-03" db="EMBL/GenBank/DDBJ databases">
        <authorList>
            <person name="Ray J."/>
            <person name="Price M."/>
            <person name="Deutschbauer A."/>
        </authorList>
    </citation>
    <scope>NUCLEOTIDE SEQUENCE [LARGE SCALE GENOMIC DNA]</scope>
    <source>
        <strain evidence="3">FW300-N1B4</strain>
    </source>
</reference>
<dbReference type="RefSeq" id="WP_063340828.1">
    <property type="nucleotide sequence ID" value="NZ_LUKJ01000002.1"/>
</dbReference>
<dbReference type="Proteomes" id="UP000076489">
    <property type="component" value="Unassembled WGS sequence"/>
</dbReference>
<gene>
    <name evidence="2" type="ORF">A1D17_04365</name>
</gene>
<keyword evidence="1" id="KW-0812">Transmembrane</keyword>
<keyword evidence="1" id="KW-1133">Transmembrane helix</keyword>